<feature type="domain" description="DUF7583" evidence="3">
    <location>
        <begin position="266"/>
        <end position="359"/>
    </location>
</feature>
<name>A0A0K0F3L3_STRVS</name>
<accession>A0A0K0F3L3</accession>
<sequence>MEKLLKVIWILVVYSIGLSSHDDNLERDKHFKYYYKDSVDFKDSFPIKNILKTNTEIIAIKCPLGFTVQHNENFTLIYKRPSESLKESLSIESGYVYQWRFYDIGTTETKKINCLNIYKNDESHLLGEWNHEITRTSTEQKDIKCKNDFNIKSHIPGENIKKPSGSEITVAFSGKSNFREFNSKNPMIYKGDTLAIFDGDKFYSETYDFLEPICVGRPYHPLPFISITDIENKNSDIKDQKLVLFEVDEFPKTLEIKLDYNGTTNQRDFFKYEEINMYYYKFSEHYNPNCTLYPNNFTTLKAVTFGVERVKVRNLQQEKDFTRRIFMLEKGFVKVMSGDSGTLTCFYGLPIGEISISQTKDLSGMFIKDSVQNGAPRVEKHEQIRNPGNNDHN</sequence>
<feature type="region of interest" description="Disordered" evidence="1">
    <location>
        <begin position="374"/>
        <end position="393"/>
    </location>
</feature>
<keyword evidence="2" id="KW-0732">Signal</keyword>
<reference evidence="5" key="2">
    <citation type="submission" date="2015-08" db="UniProtKB">
        <authorList>
            <consortium name="WormBaseParasite"/>
        </authorList>
    </citation>
    <scope>IDENTIFICATION</scope>
</reference>
<dbReference type="WBParaSite" id="SVE_0339700.1">
    <property type="protein sequence ID" value="SVE_0339700.1"/>
    <property type="gene ID" value="SVE_0339700"/>
</dbReference>
<feature type="signal peptide" evidence="2">
    <location>
        <begin position="1"/>
        <end position="19"/>
    </location>
</feature>
<dbReference type="AlphaFoldDB" id="A0A0K0F3L3"/>
<keyword evidence="4" id="KW-1185">Reference proteome</keyword>
<evidence type="ECO:0000256" key="2">
    <source>
        <dbReference type="SAM" id="SignalP"/>
    </source>
</evidence>
<dbReference type="Pfam" id="PF24486">
    <property type="entry name" value="DUF7583"/>
    <property type="match status" value="1"/>
</dbReference>
<reference evidence="4" key="1">
    <citation type="submission" date="2014-07" db="EMBL/GenBank/DDBJ databases">
        <authorList>
            <person name="Martin A.A"/>
            <person name="De Silva N."/>
        </authorList>
    </citation>
    <scope>NUCLEOTIDE SEQUENCE</scope>
</reference>
<protein>
    <submittedName>
        <fullName evidence="5">Ig-like domain-containing protein</fullName>
    </submittedName>
</protein>
<feature type="chain" id="PRO_5005329360" evidence="2">
    <location>
        <begin position="20"/>
        <end position="393"/>
    </location>
</feature>
<proteinExistence type="predicted"/>
<evidence type="ECO:0000256" key="1">
    <source>
        <dbReference type="SAM" id="MobiDB-lite"/>
    </source>
</evidence>
<dbReference type="Proteomes" id="UP000035680">
    <property type="component" value="Unassembled WGS sequence"/>
</dbReference>
<evidence type="ECO:0000313" key="5">
    <source>
        <dbReference type="WBParaSite" id="SVE_0339700.1"/>
    </source>
</evidence>
<organism evidence="4 5">
    <name type="scientific">Strongyloides venezuelensis</name>
    <name type="common">Threadworm</name>
    <dbReference type="NCBI Taxonomy" id="75913"/>
    <lineage>
        <taxon>Eukaryota</taxon>
        <taxon>Metazoa</taxon>
        <taxon>Ecdysozoa</taxon>
        <taxon>Nematoda</taxon>
        <taxon>Chromadorea</taxon>
        <taxon>Rhabditida</taxon>
        <taxon>Tylenchina</taxon>
        <taxon>Panagrolaimomorpha</taxon>
        <taxon>Strongyloidoidea</taxon>
        <taxon>Strongyloididae</taxon>
        <taxon>Strongyloides</taxon>
    </lineage>
</organism>
<evidence type="ECO:0000259" key="3">
    <source>
        <dbReference type="Pfam" id="PF24486"/>
    </source>
</evidence>
<dbReference type="InterPro" id="IPR056005">
    <property type="entry name" value="DUF7583"/>
</dbReference>
<evidence type="ECO:0000313" key="4">
    <source>
        <dbReference type="Proteomes" id="UP000035680"/>
    </source>
</evidence>